<name>A0ABD7HHR7_9MYCO</name>
<dbReference type="Proteomes" id="UP000284557">
    <property type="component" value="Unassembled WGS sequence"/>
</dbReference>
<evidence type="ECO:0000313" key="1">
    <source>
        <dbReference type="EMBL" id="RIT32144.1"/>
    </source>
</evidence>
<dbReference type="RefSeq" id="WP_119596587.1">
    <property type="nucleotide sequence ID" value="NZ_QXBN01000026.1"/>
</dbReference>
<evidence type="ECO:0000313" key="2">
    <source>
        <dbReference type="Proteomes" id="UP000284557"/>
    </source>
</evidence>
<evidence type="ECO:0008006" key="3">
    <source>
        <dbReference type="Google" id="ProtNLM"/>
    </source>
</evidence>
<proteinExistence type="predicted"/>
<gene>
    <name evidence="1" type="ORF">D2E76_24200</name>
</gene>
<dbReference type="AlphaFoldDB" id="A0ABD7HHR7"/>
<reference evidence="1 2" key="1">
    <citation type="submission" date="2018-08" db="EMBL/GenBank/DDBJ databases">
        <title>Linezolid Resistance in Mycobacterium abscessus: MIC Distribution and Comprehensive Investigation of Resistance Mechanisms.</title>
        <authorList>
            <person name="Ye M."/>
            <person name="Xu L."/>
            <person name="Zou Y."/>
            <person name="Li B."/>
            <person name="Guo Q."/>
            <person name="Zhang Y."/>
            <person name="Zhan M."/>
            <person name="Xu B."/>
            <person name="Yu F."/>
            <person name="Zhang Z."/>
            <person name="Chu H."/>
        </authorList>
    </citation>
    <scope>NUCLEOTIDE SEQUENCE [LARGE SCALE GENOMIC DNA]</scope>
    <source>
        <strain evidence="1 2">G143</strain>
    </source>
</reference>
<comment type="caution">
    <text evidence="1">The sequence shown here is derived from an EMBL/GenBank/DDBJ whole genome shotgun (WGS) entry which is preliminary data.</text>
</comment>
<organism evidence="1 2">
    <name type="scientific">Mycobacteroides abscessus</name>
    <dbReference type="NCBI Taxonomy" id="36809"/>
    <lineage>
        <taxon>Bacteria</taxon>
        <taxon>Bacillati</taxon>
        <taxon>Actinomycetota</taxon>
        <taxon>Actinomycetes</taxon>
        <taxon>Mycobacteriales</taxon>
        <taxon>Mycobacteriaceae</taxon>
        <taxon>Mycobacteroides</taxon>
    </lineage>
</organism>
<protein>
    <recommendedName>
        <fullName evidence="3">Luciferase-like monooxygenase</fullName>
    </recommendedName>
</protein>
<dbReference type="EMBL" id="QXBN01000026">
    <property type="protein sequence ID" value="RIT32144.1"/>
    <property type="molecule type" value="Genomic_DNA"/>
</dbReference>
<sequence>MSEVAAVNEVQIPVWGASRPSLLALRVAAGESPEWIAARTDSLLRSLQSAFDVSSWQIAADNGWELWEGSPDELVNIVRKHPVREFVGASEDIGDALPGEGYSFTISGAGPRVSPLVRIAAGHPAVGQRLPRRRLAVELREAHENALRSVDADAVTAAVVETWEPATTEFADLAVRRLARRGNWKIGVGYRTWVGAGVGTVSHLVDALTATELAGGTLISAPDDWPAARVVEAMTATLRENGLDEVPH</sequence>
<accession>A0ABD7HHR7</accession>